<dbReference type="Ensembl" id="ENSXETT00000107171">
    <property type="protein sequence ID" value="ENSXETP00000109319"/>
    <property type="gene ID" value="ENSXETG00000046021"/>
</dbReference>
<dbReference type="Gene3D" id="3.60.10.10">
    <property type="entry name" value="Endonuclease/exonuclease/phosphatase"/>
    <property type="match status" value="1"/>
</dbReference>
<reference evidence="2" key="1">
    <citation type="journal article" date="2010" name="Science">
        <title>The genome of the Western clawed frog Xenopus tropicalis.</title>
        <authorList>
            <person name="Hellsten U."/>
            <person name="Harland R.M."/>
            <person name="Gilchrist M.J."/>
            <person name="Hendrix D."/>
            <person name="Jurka J."/>
            <person name="Kapitonov V."/>
            <person name="Ovcharenko I."/>
            <person name="Putnam N.H."/>
            <person name="Shu S."/>
            <person name="Taher L."/>
            <person name="Blitz I.L."/>
            <person name="Blumberg B."/>
            <person name="Dichmann D.S."/>
            <person name="Dubchak I."/>
            <person name="Amaya E."/>
            <person name="Detter J.C."/>
            <person name="Fletcher R."/>
            <person name="Gerhard D.S."/>
            <person name="Goodstein D."/>
            <person name="Graves T."/>
            <person name="Grigoriev I.V."/>
            <person name="Grimwood J."/>
            <person name="Kawashima T."/>
            <person name="Lindquist E."/>
            <person name="Lucas S.M."/>
            <person name="Mead P.E."/>
            <person name="Mitros T."/>
            <person name="Ogino H."/>
            <person name="Ohta Y."/>
            <person name="Poliakov A.V."/>
            <person name="Pollet N."/>
            <person name="Robert J."/>
            <person name="Salamov A."/>
            <person name="Sater A.K."/>
            <person name="Schmutz J."/>
            <person name="Terry A."/>
            <person name="Vize P.D."/>
            <person name="Warren W.C."/>
            <person name="Wells D."/>
            <person name="Wills A."/>
            <person name="Wilson R.K."/>
            <person name="Zimmerman L.B."/>
            <person name="Zorn A.M."/>
            <person name="Grainger R."/>
            <person name="Grammer T."/>
            <person name="Khokha M.K."/>
            <person name="Richardson P.M."/>
            <person name="Rokhsar D.S."/>
        </authorList>
    </citation>
    <scope>NUCLEOTIDE SEQUENCE [LARGE SCALE GENOMIC DNA]</scope>
    <source>
        <strain evidence="2">Nigerian</strain>
    </source>
</reference>
<dbReference type="AlphaFoldDB" id="A0A803JMY4"/>
<dbReference type="SUPFAM" id="SSF56219">
    <property type="entry name" value="DNase I-like"/>
    <property type="match status" value="1"/>
</dbReference>
<protein>
    <recommendedName>
        <fullName evidence="1">Endonuclease/exonuclease/phosphatase domain-containing protein</fullName>
    </recommendedName>
</protein>
<name>A0A803JMY4_XENTR</name>
<proteinExistence type="predicted"/>
<dbReference type="GO" id="GO:0003824">
    <property type="term" value="F:catalytic activity"/>
    <property type="evidence" value="ECO:0007669"/>
    <property type="project" value="InterPro"/>
</dbReference>
<organism evidence="2">
    <name type="scientific">Xenopus tropicalis</name>
    <name type="common">Western clawed frog</name>
    <name type="synonym">Silurana tropicalis</name>
    <dbReference type="NCBI Taxonomy" id="8364"/>
    <lineage>
        <taxon>Eukaryota</taxon>
        <taxon>Metazoa</taxon>
        <taxon>Chordata</taxon>
        <taxon>Craniata</taxon>
        <taxon>Vertebrata</taxon>
        <taxon>Euteleostomi</taxon>
        <taxon>Amphibia</taxon>
        <taxon>Batrachia</taxon>
        <taxon>Anura</taxon>
        <taxon>Pipoidea</taxon>
        <taxon>Pipidae</taxon>
        <taxon>Xenopodinae</taxon>
        <taxon>Xenopus</taxon>
        <taxon>Silurana</taxon>
    </lineage>
</organism>
<accession>A0A803JMY4</accession>
<evidence type="ECO:0000313" key="2">
    <source>
        <dbReference type="Ensembl" id="ENSXETP00000109319"/>
    </source>
</evidence>
<dbReference type="InterPro" id="IPR005135">
    <property type="entry name" value="Endo/exonuclease/phosphatase"/>
</dbReference>
<dbReference type="Pfam" id="PF14529">
    <property type="entry name" value="Exo_endo_phos_2"/>
    <property type="match status" value="1"/>
</dbReference>
<feature type="domain" description="Endonuclease/exonuclease/phosphatase" evidence="1">
    <location>
        <begin position="107"/>
        <end position="224"/>
    </location>
</feature>
<reference evidence="2" key="2">
    <citation type="submission" date="2021-03" db="UniProtKB">
        <authorList>
            <consortium name="Ensembl"/>
        </authorList>
    </citation>
    <scope>IDENTIFICATION</scope>
</reference>
<sequence>MYEYKYEGFKYPSQMPLSPGRMQTAKCGYHIDARNAFPHNRPSFPKKQKVQGASCCNIQILKKKKKKKKGVALIVKHSLNITSVQHLADPTGRGLIVVCQINQQQYTLVNVYSRNTNQIEFLKQVLEQLANIQRGTLIIGGDFNSILDPYVDRSPQAPELPKTYHKIVTRKAFNFTKLLAQNNLYDVLNPTAKDYTYYSQNHKSYTRIDLFLVHPQTQKNIPHSNNTTWTDLCCLSVPYSACPMLPVCVILCLPYPACVCHILPALCCLCVPYSACPTLPECAILCLPYAACVCHTLPALCCLCVPYSACPMLPVCAILCLPYAACVCHTLPALCCLCVCHTLPALCCLCVPYSACSMLPVCVILYLPYAACVCHTLHALCCLCVCHTLPALCCMCVSYSAWPMLPVCVSYSACPMLPVCA</sequence>
<evidence type="ECO:0000259" key="1">
    <source>
        <dbReference type="Pfam" id="PF14529"/>
    </source>
</evidence>
<dbReference type="GeneTree" id="ENSGT01070000257214"/>
<dbReference type="InterPro" id="IPR036691">
    <property type="entry name" value="Endo/exonu/phosph_ase_sf"/>
</dbReference>
<dbReference type="InParanoid" id="A0A803JMY4"/>